<evidence type="ECO:0000313" key="1">
    <source>
        <dbReference type="EMBL" id="ERF67662.1"/>
    </source>
</evidence>
<name>A0ACB4UQS4_9ACTN</name>
<comment type="caution">
    <text evidence="1">The sequence shown here is derived from an EMBL/GenBank/DDBJ whole genome shotgun (WGS) entry which is preliminary data.</text>
</comment>
<protein>
    <submittedName>
        <fullName evidence="1">5'-nucleotidase</fullName>
    </submittedName>
</protein>
<dbReference type="Proteomes" id="UP000053711">
    <property type="component" value="Unassembled WGS sequence"/>
</dbReference>
<organism evidence="1 2">
    <name type="scientific">Cutibacterium granulosum TM11</name>
    <dbReference type="NCBI Taxonomy" id="1292373"/>
    <lineage>
        <taxon>Bacteria</taxon>
        <taxon>Bacillati</taxon>
        <taxon>Actinomycetota</taxon>
        <taxon>Actinomycetes</taxon>
        <taxon>Propionibacteriales</taxon>
        <taxon>Propionibacteriaceae</taxon>
        <taxon>Cutibacterium</taxon>
    </lineage>
</organism>
<proteinExistence type="predicted"/>
<reference evidence="1 2" key="1">
    <citation type="journal article" date="2013" name="BMC Genomics">
        <title>Comparative genomics reveals distinct host-interacting traits of three major human-associated propionibacteria.</title>
        <authorList>
            <person name="Mak T.N."/>
            <person name="Schmid M."/>
            <person name="Brzuszkiewicz E."/>
            <person name="Zeng G."/>
            <person name="Meyer R."/>
            <person name="Sfanos K.S."/>
            <person name="Brinkmann V."/>
            <person name="Meyer T.F."/>
            <person name="Bruggemann H."/>
        </authorList>
    </citation>
    <scope>NUCLEOTIDE SEQUENCE [LARGE SCALE GENOMIC DNA]</scope>
    <source>
        <strain evidence="1 2">TM11</strain>
    </source>
</reference>
<gene>
    <name evidence="1" type="ORF">H640_01733</name>
</gene>
<sequence>MTRHLTTPGEEHMMNTPTHRIALSALCLTAMIGSIAVTGPAAGATPSESPSPSESATPSGASTPTGSAAPTGSASAAPSASASASSSPSKDATPSTSAATGSAQASSSPATCTPDSDVTVFSFNDFHGRIGEAAKLFTPVQQARTDKGADHVLLTSAGDNIGGSTFESGSQDDNPTIDILKDAGLEASAVGNHEFDKGLTDLTEHVNKRIDGDFPYLGANVYKKGTTTVTDDLRASTVFTKGGVRIGVIGAVTKDLPSLVSPAGLADLTIGDPVEAVNAEARRLKSEHLADVVVASIHEGAASGGDFDPAKVNGNFTPIYNDLSTDVDVAFNGHTHQLYSWKDRNGAPLLQAASYGTHLAQVDLAYDTRSAQLCSTDAKTVAAPKQANLADPVIARINSDTEAARKQADVIGAKVIGTATAPITTASDAQDSSFGSSVRNRESAMSNMVAQMFKDTLGKDDPNFIGIQNPGGTRASLQSGEITYKDAALVLPFANSLMTTTVTGEQFKQVLEEQWQHDEKGQVPSRPFLSLGLSNNVSYTYDENLPEGQRITSVWVNGKPIDPKASYTVGSGSFLINGGDNFHTLAKGSKPVDTGKIDLDTWVGWIKDQGKLTPSFARRGVSVSAKRVSDTAFSFTFGQIAEKGIVPDTLDLTSKGAPTNTKLVARTSQDANAKALATFDVKDGVATGTIDFAETSLKSGTHVVRFTAEESGTVIPVEVTITRDDASTPEPSATASTPSGSASPSVDVIPGPVETPSATGATATPSDPATPSATPSAAAGTSAAVGVESGAGANGTIPGSDVTSAGATPALPRTGN</sequence>
<keyword evidence="2" id="KW-1185">Reference proteome</keyword>
<accession>A0ACB4UQS4</accession>
<dbReference type="EMBL" id="AOST01000018">
    <property type="protein sequence ID" value="ERF67662.1"/>
    <property type="molecule type" value="Genomic_DNA"/>
</dbReference>
<evidence type="ECO:0000313" key="2">
    <source>
        <dbReference type="Proteomes" id="UP000053711"/>
    </source>
</evidence>